<dbReference type="GO" id="GO:0016787">
    <property type="term" value="F:hydrolase activity"/>
    <property type="evidence" value="ECO:0007669"/>
    <property type="project" value="UniProtKB-KW"/>
</dbReference>
<dbReference type="RefSeq" id="WP_011007041.1">
    <property type="nucleotide sequence ID" value="NZ_DUJP01000022.1"/>
</dbReference>
<dbReference type="Proteomes" id="UP000651120">
    <property type="component" value="Unassembled WGS sequence"/>
</dbReference>
<dbReference type="GO" id="GO:0003723">
    <property type="term" value="F:RNA binding"/>
    <property type="evidence" value="ECO:0007669"/>
    <property type="project" value="UniProtKB-KW"/>
</dbReference>
<evidence type="ECO:0000256" key="8">
    <source>
        <dbReference type="ARBA" id="ARBA00033183"/>
    </source>
</evidence>
<evidence type="ECO:0000313" key="10">
    <source>
        <dbReference type="EMBL" id="HII46811.1"/>
    </source>
</evidence>
<keyword evidence="4" id="KW-0255">Endonuclease</keyword>
<organism evidence="10 11">
    <name type="scientific">Pyrobaculum aerophilum</name>
    <dbReference type="NCBI Taxonomy" id="13773"/>
    <lineage>
        <taxon>Archaea</taxon>
        <taxon>Thermoproteota</taxon>
        <taxon>Thermoprotei</taxon>
        <taxon>Thermoproteales</taxon>
        <taxon>Thermoproteaceae</taxon>
        <taxon>Pyrobaculum</taxon>
    </lineage>
</organism>
<evidence type="ECO:0000256" key="4">
    <source>
        <dbReference type="ARBA" id="ARBA00022759"/>
    </source>
</evidence>
<gene>
    <name evidence="10" type="primary">csm3</name>
    <name evidence="10" type="ORF">HA333_05020</name>
</gene>
<dbReference type="InterPro" id="IPR013412">
    <property type="entry name" value="CRISPR-assoc_RAMP_Csm3"/>
</dbReference>
<evidence type="ECO:0000256" key="6">
    <source>
        <dbReference type="ARBA" id="ARBA00022884"/>
    </source>
</evidence>
<feature type="domain" description="CRISPR type III-associated protein" evidence="9">
    <location>
        <begin position="52"/>
        <end position="268"/>
    </location>
</feature>
<keyword evidence="5" id="KW-0378">Hydrolase</keyword>
<dbReference type="GO" id="GO:0004519">
    <property type="term" value="F:endonuclease activity"/>
    <property type="evidence" value="ECO:0007669"/>
    <property type="project" value="UniProtKB-KW"/>
</dbReference>
<dbReference type="GeneID" id="1464785"/>
<evidence type="ECO:0000256" key="2">
    <source>
        <dbReference type="ARBA" id="ARBA00022150"/>
    </source>
</evidence>
<sequence length="308" mass="35103">MSSSLRLGYVLEISFRLETYGLLIRSGKAREVLGLADIMPMAIEYPFVIDNRRYILSVPYIPGSSLKGRARALLETVLGLPLYTTDGKIYLHTRIVRNEIRDEDPYCPVDNVFGTPAIPPNMVAEEKRFILDCWAPTRAIFRDLFPSDEYLRRLCDAKGGCEGVQLADFLEEKWENRIDRVTSTAEPRNIMRLRPGVEFKGHISFLIYDLDVCRKPVCDEKSQRRELIVGKYKGVPALYYLDMLIDSLKLVERTYLGASGTRGYGTVKFKGITARLYDVGGNLVNEISVEDLDKFKEAALRLPLECRK</sequence>
<dbReference type="OMA" id="PYCPVDN"/>
<proteinExistence type="inferred from homology"/>
<dbReference type="InterPro" id="IPR052216">
    <property type="entry name" value="CRISPR_Csm3_endoribonuclease"/>
</dbReference>
<accession>A0A832WEP7</accession>
<reference evidence="10" key="1">
    <citation type="journal article" date="2020" name="bioRxiv">
        <title>A rank-normalized archaeal taxonomy based on genome phylogeny resolves widespread incomplete and uneven classifications.</title>
        <authorList>
            <person name="Rinke C."/>
            <person name="Chuvochina M."/>
            <person name="Mussig A.J."/>
            <person name="Chaumeil P.-A."/>
            <person name="Waite D.W."/>
            <person name="Whitman W.B."/>
            <person name="Parks D.H."/>
            <person name="Hugenholtz P."/>
        </authorList>
    </citation>
    <scope>NUCLEOTIDE SEQUENCE</scope>
    <source>
        <strain evidence="10">UBA8839</strain>
    </source>
</reference>
<comment type="caution">
    <text evidence="10">The sequence shown here is derived from an EMBL/GenBank/DDBJ whole genome shotgun (WGS) entry which is preliminary data.</text>
</comment>
<comment type="similarity">
    <text evidence="1">Belongs to the CRISPR-associated Csm3 family.</text>
</comment>
<evidence type="ECO:0000256" key="7">
    <source>
        <dbReference type="ARBA" id="ARBA00023118"/>
    </source>
</evidence>
<keyword evidence="6" id="KW-0694">RNA-binding</keyword>
<evidence type="ECO:0000256" key="5">
    <source>
        <dbReference type="ARBA" id="ARBA00022801"/>
    </source>
</evidence>
<dbReference type="PANTHER" id="PTHR35579:SF6">
    <property type="entry name" value="DUF324 DOMAIN-CONTAINING PROTEIN"/>
    <property type="match status" value="1"/>
</dbReference>
<evidence type="ECO:0000259" key="9">
    <source>
        <dbReference type="Pfam" id="PF03787"/>
    </source>
</evidence>
<evidence type="ECO:0000256" key="3">
    <source>
        <dbReference type="ARBA" id="ARBA00022722"/>
    </source>
</evidence>
<dbReference type="GO" id="GO:0051607">
    <property type="term" value="P:defense response to virus"/>
    <property type="evidence" value="ECO:0007669"/>
    <property type="project" value="UniProtKB-KW"/>
</dbReference>
<dbReference type="AlphaFoldDB" id="A0A832WEP7"/>
<protein>
    <recommendedName>
        <fullName evidence="2">CRISPR system Cms endoribonuclease Csm3</fullName>
    </recommendedName>
    <alternativeName>
        <fullName evidence="8">CRISPR type III A-associated RAMP protein Csm3</fullName>
    </alternativeName>
</protein>
<keyword evidence="3" id="KW-0540">Nuclease</keyword>
<keyword evidence="7" id="KW-0051">Antiviral defense</keyword>
<dbReference type="EMBL" id="DUJP01000022">
    <property type="protein sequence ID" value="HII46811.1"/>
    <property type="molecule type" value="Genomic_DNA"/>
</dbReference>
<dbReference type="PANTHER" id="PTHR35579">
    <property type="entry name" value="CRISPR SYSTEM CMS ENDORIBONUCLEASE CSM3"/>
    <property type="match status" value="1"/>
</dbReference>
<evidence type="ECO:0000313" key="11">
    <source>
        <dbReference type="Proteomes" id="UP000651120"/>
    </source>
</evidence>
<dbReference type="Pfam" id="PF03787">
    <property type="entry name" value="RAMPs"/>
    <property type="match status" value="1"/>
</dbReference>
<name>A0A832WEP7_9CREN</name>
<evidence type="ECO:0000256" key="1">
    <source>
        <dbReference type="ARBA" id="ARBA00006342"/>
    </source>
</evidence>
<dbReference type="InterPro" id="IPR005537">
    <property type="entry name" value="RAMP_III_fam"/>
</dbReference>
<dbReference type="NCBIfam" id="TIGR02582">
    <property type="entry name" value="cas7_TM1809"/>
    <property type="match status" value="1"/>
</dbReference>